<feature type="chain" id="PRO_5022720979" evidence="1">
    <location>
        <begin position="22"/>
        <end position="159"/>
    </location>
</feature>
<dbReference type="Proteomes" id="UP000324194">
    <property type="component" value="Chromosome 1"/>
</dbReference>
<sequence length="159" mass="17185">MKFKLLSAVAASAVLFSHLSAAEPLSAAGPISQSIQITNLLANTDLQDSTMTQTSVMVSAYNGGKSPCWSAKVDYQNDYTFHVGPRLGCTDKIYQLVIDPIPVGGKLKTYTGPYGINIDVSKFATQIILVQDQKPEFDPLNGMIKTPGTMKAKVQMQLQ</sequence>
<evidence type="ECO:0000313" key="3">
    <source>
        <dbReference type="Proteomes" id="UP000324194"/>
    </source>
</evidence>
<organism evidence="2 3">
    <name type="scientific">Aquicella siphonis</name>
    <dbReference type="NCBI Taxonomy" id="254247"/>
    <lineage>
        <taxon>Bacteria</taxon>
        <taxon>Pseudomonadati</taxon>
        <taxon>Pseudomonadota</taxon>
        <taxon>Gammaproteobacteria</taxon>
        <taxon>Legionellales</taxon>
        <taxon>Coxiellaceae</taxon>
        <taxon>Aquicella</taxon>
    </lineage>
</organism>
<dbReference type="AlphaFoldDB" id="A0A5E4PH65"/>
<dbReference type="KEGG" id="asip:AQUSIP_09510"/>
<evidence type="ECO:0000313" key="2">
    <source>
        <dbReference type="EMBL" id="VVC75661.1"/>
    </source>
</evidence>
<evidence type="ECO:0000256" key="1">
    <source>
        <dbReference type="SAM" id="SignalP"/>
    </source>
</evidence>
<gene>
    <name evidence="2" type="ORF">AQUSIP_09510</name>
</gene>
<proteinExistence type="predicted"/>
<feature type="signal peptide" evidence="1">
    <location>
        <begin position="1"/>
        <end position="21"/>
    </location>
</feature>
<dbReference type="EMBL" id="LR699119">
    <property type="protein sequence ID" value="VVC75661.1"/>
    <property type="molecule type" value="Genomic_DNA"/>
</dbReference>
<protein>
    <submittedName>
        <fullName evidence="2">Uncharacterized protein</fullName>
    </submittedName>
</protein>
<name>A0A5E4PH65_9COXI</name>
<dbReference type="RefSeq" id="WP_148338948.1">
    <property type="nucleotide sequence ID" value="NZ_LR699119.1"/>
</dbReference>
<accession>A0A5E4PH65</accession>
<keyword evidence="1" id="KW-0732">Signal</keyword>
<keyword evidence="3" id="KW-1185">Reference proteome</keyword>
<reference evidence="2 3" key="1">
    <citation type="submission" date="2019-08" db="EMBL/GenBank/DDBJ databases">
        <authorList>
            <person name="Guy L."/>
        </authorList>
    </citation>
    <scope>NUCLEOTIDE SEQUENCE [LARGE SCALE GENOMIC DNA]</scope>
    <source>
        <strain evidence="2 3">SGT-108</strain>
    </source>
</reference>